<dbReference type="InterPro" id="IPR031325">
    <property type="entry name" value="RHS_repeat"/>
</dbReference>
<keyword evidence="3" id="KW-1185">Reference proteome</keyword>
<organism evidence="2 3">
    <name type="scientific">Streptomyces cinereospinus</name>
    <dbReference type="NCBI Taxonomy" id="285561"/>
    <lineage>
        <taxon>Bacteria</taxon>
        <taxon>Bacillati</taxon>
        <taxon>Actinomycetota</taxon>
        <taxon>Actinomycetes</taxon>
        <taxon>Kitasatosporales</taxon>
        <taxon>Streptomycetaceae</taxon>
        <taxon>Streptomyces</taxon>
    </lineage>
</organism>
<sequence>MSVSLMEGAAAAAAPEAVQDKSKPKGVAAAADIASAKVAARLSGRRVEALSERTEAATTWVNKDGSLTTELSAGPVRFQRDGAWVDVDVDLQETADGGVEPVAHPEGLRLAGRTGTPAKSLAAARQSKPVDLVTLGEGDQQIRLQWKGGLPEPKLHGTRAEYVNAVPGADLVVEATRTGFEQFVEIEERPSTANYSYTLPLQAKGLKVRQLADGNVLFTDRKNRKRAVMPAPVMWDATVDKTSGEHTRRVPVAMKVVKNSSGVDLVITPDAKFLADPKTKFPVTVDPSTSALSNVFDTYVQQGETTDLSTDTELNWGNPGTTNSDGTPRTARSFISWNTTTIQEALVSSAKLSLWNFHSSNYTGSSCPTQPWEVWSTGAASTSSRWTAQPTKLTKKATSSETRGNPSCTTQPDGWINADVTALVQEWASAKVTRGHMGLYAPSETIVEQWKRVNSANAASNPPKLVVNYNFRPKTGTKQEAGPPYFSYSGSYLVNTTTPTLRDTFVDADGDLVNGTFQIFDNATNTQVGDVIVSKYVASGSAASVTVPAGVLTNGKTYKFRTSPYDGTHYNTGWSAWKTFTVDTAAPSAPSAITSTDYPSGQWVKGAGQAGTFTVTPPASDHNWLEWSLDGVTWTKVATGGSTAAKNISVTPPKNGTHTLQVRSVDKADNKSEAREYVFHAGPGGFLQPSEGERTARRLPLVAEAEAGKYDKVSFSWRRSEADVWVAIPAGDVISGGSALTAWPVALTGGKNAPLVWNTTSTVSPDGTIQIKADFTGPNSAASSTAPLTVVVDRNADGAAATETGPGSLNLLTGDYTLSETDASSFDMSVTRTASSRTPDQGAQQEGQAAIFGKEWVAGTVAEVTESDYAHLRKVSDTAVAVVTAEGDALHFTANAAKTGWIPEPGAENLLLKGSVSSTFTLSDTDGTVTSFTKPANATTWQVTSTLMDGLSNSTTKVVSETVTVDGKTLARPKRIIAPTSAAAAATCEITPATKGCRVMEFVYATSTTATGTDTDAQFGDFTGQVRQIRLWATQPGATAATATAVASYRYDSLGRLRQSWDPRIGQQAETQYAYYEGRVTWLSPPGELPYTFTYGNAASGTAPGDGMLLAVSRPALQQGTADTVEGEAVTSIVYGVPLTGARAPHPMGISDTAAWGQLDSPTDATAIFPADLVPASHDGANLTSGTYSRATVHYLNASGRQVNTAAPGQSITTTEYDRFGNAVRELSAANRELALGATDAQKDTLTDLGIISRSSSERAHLLSTTSLYNDNGTRELEEFGPLHRVDLNEDLKDGTSVLVQADTSVPARTWTVKEYDSGRPTDGTATVKDQVTLEVTGARVRDYYSVMGEQRVTETQYDWVKGMPTLTIQDAGGLNLTTSTSYDAQGRVTSQSLPGSTGDDAATRITEYWTADGTGFCNGRPEWADQICWTGPAGAITGGGTNPANLPDSTTEYDYYGQPTEVTDTANGQTRTTTTTYDAAGRPETTTVSGTLGQAVPQVTTEYDPVSGKVTKTVSPTGGTITRTYDQLGRTTSYTDADGGRTTTEYDKLDRPVRISDTAPSTVTYTYDHTVEPRGLVTRTSDSVAGDFAATYDANGTLATEKLPGGYTLKVTEDPTSATTTRAYTRDSDGTTVYTDTVTENVHGQATSHQGWSAQKYTYDRAGRLTGVDDTVGEVCTRRAYTFDQRSNRKTLATATAAPGSACTSSGATTTSFTYDSADRLVNSGYTYDAFGRTTALPGSTISYYTNDLAHQQTSGGKRQTWQLDAALRFRSWKVESGSGATWTQTASKTNHYDSDSDNPRWIIEDTTSGDLTRNVDSASGDLAATTTRTGGTVLQLTNIHGDVALQLPLDTSKAPVALDSDEYGNPRPEQATTRYNWLGATQRSTETLTGLTLMGARLYNAATGRFLTIDPVYGGSANAYEYALADPRNNYDLDGRWVWAVRGGWVAIRYVTSRPKVRFTYRNKRGNGKKKDKNWGQKNRKPHRGGKSGSTKDKHEGAGRHGGHKKRGHPKWKPWNSFWGGRWAW</sequence>
<feature type="region of interest" description="Disordered" evidence="1">
    <location>
        <begin position="1467"/>
        <end position="1490"/>
    </location>
</feature>
<dbReference type="PANTHER" id="PTHR32305:SF15">
    <property type="entry name" value="PROTEIN RHSA-RELATED"/>
    <property type="match status" value="1"/>
</dbReference>
<evidence type="ECO:0000313" key="3">
    <source>
        <dbReference type="Proteomes" id="UP001589709"/>
    </source>
</evidence>
<evidence type="ECO:0000256" key="1">
    <source>
        <dbReference type="SAM" id="MobiDB-lite"/>
    </source>
</evidence>
<feature type="compositionally biased region" description="Basic and acidic residues" evidence="1">
    <location>
        <begin position="1992"/>
        <end position="2001"/>
    </location>
</feature>
<gene>
    <name evidence="2" type="ORF">ACFF45_08850</name>
</gene>
<feature type="region of interest" description="Disordered" evidence="1">
    <location>
        <begin position="307"/>
        <end position="329"/>
    </location>
</feature>
<dbReference type="PANTHER" id="PTHR32305">
    <property type="match status" value="1"/>
</dbReference>
<feature type="compositionally biased region" description="Low complexity" evidence="1">
    <location>
        <begin position="1467"/>
        <end position="1477"/>
    </location>
</feature>
<dbReference type="InterPro" id="IPR050708">
    <property type="entry name" value="T6SS_VgrG/RHS"/>
</dbReference>
<name>A0ABV5MXQ4_9ACTN</name>
<dbReference type="RefSeq" id="WP_381344237.1">
    <property type="nucleotide sequence ID" value="NZ_JBHMCY010000012.1"/>
</dbReference>
<feature type="compositionally biased region" description="Basic residues" evidence="1">
    <location>
        <begin position="1963"/>
        <end position="1988"/>
    </location>
</feature>
<feature type="region of interest" description="Disordered" evidence="1">
    <location>
        <begin position="1963"/>
        <end position="2027"/>
    </location>
</feature>
<feature type="region of interest" description="Disordered" evidence="1">
    <location>
        <begin position="383"/>
        <end position="412"/>
    </location>
</feature>
<evidence type="ECO:0000313" key="2">
    <source>
        <dbReference type="EMBL" id="MFB9462810.1"/>
    </source>
</evidence>
<dbReference type="InterPro" id="IPR006530">
    <property type="entry name" value="YD"/>
</dbReference>
<accession>A0ABV5MXQ4</accession>
<feature type="region of interest" description="Disordered" evidence="1">
    <location>
        <begin position="1"/>
        <end position="25"/>
    </location>
</feature>
<feature type="compositionally biased region" description="Polar residues" evidence="1">
    <location>
        <begin position="307"/>
        <end position="327"/>
    </location>
</feature>
<dbReference type="Pfam" id="PF05593">
    <property type="entry name" value="RHS_repeat"/>
    <property type="match status" value="1"/>
</dbReference>
<comment type="caution">
    <text evidence="2">The sequence shown here is derived from an EMBL/GenBank/DDBJ whole genome shotgun (WGS) entry which is preliminary data.</text>
</comment>
<protein>
    <submittedName>
        <fullName evidence="2">RHS repeat-associated core domain-containing protein</fullName>
    </submittedName>
</protein>
<dbReference type="Gene3D" id="2.180.10.10">
    <property type="entry name" value="RHS repeat-associated core"/>
    <property type="match status" value="1"/>
</dbReference>
<dbReference type="InterPro" id="IPR022385">
    <property type="entry name" value="Rhs_assc_core"/>
</dbReference>
<reference evidence="2 3" key="1">
    <citation type="submission" date="2024-09" db="EMBL/GenBank/DDBJ databases">
        <authorList>
            <person name="Sun Q."/>
            <person name="Mori K."/>
        </authorList>
    </citation>
    <scope>NUCLEOTIDE SEQUENCE [LARGE SCALE GENOMIC DNA]</scope>
    <source>
        <strain evidence="2 3">JCM 6917</strain>
    </source>
</reference>
<proteinExistence type="predicted"/>
<dbReference type="Proteomes" id="UP001589709">
    <property type="component" value="Unassembled WGS sequence"/>
</dbReference>
<dbReference type="EMBL" id="JBHMCY010000012">
    <property type="protein sequence ID" value="MFB9462810.1"/>
    <property type="molecule type" value="Genomic_DNA"/>
</dbReference>
<dbReference type="NCBIfam" id="TIGR03696">
    <property type="entry name" value="Rhs_assc_core"/>
    <property type="match status" value="1"/>
</dbReference>
<dbReference type="NCBIfam" id="TIGR01643">
    <property type="entry name" value="YD_repeat_2x"/>
    <property type="match status" value="1"/>
</dbReference>
<feature type="compositionally biased region" description="Basic residues" evidence="1">
    <location>
        <begin position="2003"/>
        <end position="2014"/>
    </location>
</feature>